<dbReference type="KEGG" id="kpul:GXN76_05525"/>
<dbReference type="Gene3D" id="3.40.50.620">
    <property type="entry name" value="HUPs"/>
    <property type="match status" value="1"/>
</dbReference>
<dbReference type="Proteomes" id="UP000503088">
    <property type="component" value="Chromosome"/>
</dbReference>
<organism evidence="2 3">
    <name type="scientific">Kroppenstedtia pulmonis</name>
    <dbReference type="NCBI Taxonomy" id="1380685"/>
    <lineage>
        <taxon>Bacteria</taxon>
        <taxon>Bacillati</taxon>
        <taxon>Bacillota</taxon>
        <taxon>Bacilli</taxon>
        <taxon>Bacillales</taxon>
        <taxon>Thermoactinomycetaceae</taxon>
        <taxon>Kroppenstedtia</taxon>
    </lineage>
</organism>
<dbReference type="EMBL" id="CP048104">
    <property type="protein sequence ID" value="QKG83984.1"/>
    <property type="molecule type" value="Genomic_DNA"/>
</dbReference>
<dbReference type="PANTHER" id="PTHR30336">
    <property type="entry name" value="INNER MEMBRANE PROTEIN, PROBABLE PERMEASE"/>
    <property type="match status" value="1"/>
</dbReference>
<gene>
    <name evidence="2" type="ORF">GXN76_05525</name>
</gene>
<reference evidence="2 3" key="1">
    <citation type="submission" date="2020-01" db="EMBL/GenBank/DDBJ databases">
        <authorList>
            <person name="Gulvik C.A."/>
            <person name="Batra D.G."/>
        </authorList>
    </citation>
    <scope>NUCLEOTIDE SEQUENCE [LARGE SCALE GENOMIC DNA]</scope>
    <source>
        <strain evidence="2 3">W9323</strain>
    </source>
</reference>
<dbReference type="InterPro" id="IPR014729">
    <property type="entry name" value="Rossmann-like_a/b/a_fold"/>
</dbReference>
<evidence type="ECO:0000259" key="1">
    <source>
        <dbReference type="Pfam" id="PF02698"/>
    </source>
</evidence>
<dbReference type="CDD" id="cd06259">
    <property type="entry name" value="YdcF-like"/>
    <property type="match status" value="1"/>
</dbReference>
<proteinExistence type="predicted"/>
<name>A0A7D3XHV9_9BACL</name>
<evidence type="ECO:0000313" key="2">
    <source>
        <dbReference type="EMBL" id="QKG83984.1"/>
    </source>
</evidence>
<protein>
    <submittedName>
        <fullName evidence="2">YdcF family protein</fullName>
    </submittedName>
</protein>
<feature type="domain" description="DUF218" evidence="1">
    <location>
        <begin position="2"/>
        <end position="128"/>
    </location>
</feature>
<accession>A0A7D3XHV9</accession>
<dbReference type="GO" id="GO:0005886">
    <property type="term" value="C:plasma membrane"/>
    <property type="evidence" value="ECO:0007669"/>
    <property type="project" value="TreeGrafter"/>
</dbReference>
<sequence>MLGAALWNNRPSPALQERLDQAHTLYRNGQVKAILLTGGNGRGKLTEAEAMKRYLLAQGVTEEVIFLETKAKNTRENLLYSQGVLLDNRWHSAFVITHDYHQYRSMIHARQVGIKATPSPVPIEARFTLFRKSREVVALWKMWIRGQ</sequence>
<dbReference type="RefSeq" id="WP_173221235.1">
    <property type="nucleotide sequence ID" value="NZ_CP048104.1"/>
</dbReference>
<dbReference type="InterPro" id="IPR051599">
    <property type="entry name" value="Cell_Envelope_Assoc"/>
</dbReference>
<dbReference type="Pfam" id="PF02698">
    <property type="entry name" value="DUF218"/>
    <property type="match status" value="1"/>
</dbReference>
<evidence type="ECO:0000313" key="3">
    <source>
        <dbReference type="Proteomes" id="UP000503088"/>
    </source>
</evidence>
<keyword evidence="3" id="KW-1185">Reference proteome</keyword>
<dbReference type="PANTHER" id="PTHR30336:SF20">
    <property type="entry name" value="DUF218 DOMAIN-CONTAINING PROTEIN"/>
    <property type="match status" value="1"/>
</dbReference>
<dbReference type="AlphaFoldDB" id="A0A7D3XHV9"/>
<dbReference type="InterPro" id="IPR003848">
    <property type="entry name" value="DUF218"/>
</dbReference>